<proteinExistence type="predicted"/>
<feature type="region of interest" description="Disordered" evidence="1">
    <location>
        <begin position="215"/>
        <end position="234"/>
    </location>
</feature>
<feature type="region of interest" description="Disordered" evidence="1">
    <location>
        <begin position="65"/>
        <end position="85"/>
    </location>
</feature>
<keyword evidence="3" id="KW-1185">Reference proteome</keyword>
<reference evidence="2 3" key="1">
    <citation type="submission" date="2019-03" db="EMBL/GenBank/DDBJ databases">
        <title>Deep-cultivation of Planctomycetes and their phenomic and genomic characterization uncovers novel biology.</title>
        <authorList>
            <person name="Wiegand S."/>
            <person name="Jogler M."/>
            <person name="Boedeker C."/>
            <person name="Pinto D."/>
            <person name="Vollmers J."/>
            <person name="Rivas-Marin E."/>
            <person name="Kohn T."/>
            <person name="Peeters S.H."/>
            <person name="Heuer A."/>
            <person name="Rast P."/>
            <person name="Oberbeckmann S."/>
            <person name="Bunk B."/>
            <person name="Jeske O."/>
            <person name="Meyerdierks A."/>
            <person name="Storesund J.E."/>
            <person name="Kallscheuer N."/>
            <person name="Luecker S."/>
            <person name="Lage O.M."/>
            <person name="Pohl T."/>
            <person name="Merkel B.J."/>
            <person name="Hornburger P."/>
            <person name="Mueller R.-W."/>
            <person name="Bruemmer F."/>
            <person name="Labrenz M."/>
            <person name="Spormann A.M."/>
            <person name="Op den Camp H."/>
            <person name="Overmann J."/>
            <person name="Amann R."/>
            <person name="Jetten M.S.M."/>
            <person name="Mascher T."/>
            <person name="Medema M.H."/>
            <person name="Devos D.P."/>
            <person name="Kaster A.-K."/>
            <person name="Ovreas L."/>
            <person name="Rohde M."/>
            <person name="Galperin M.Y."/>
            <person name="Jogler C."/>
        </authorList>
    </citation>
    <scope>NUCLEOTIDE SEQUENCE [LARGE SCALE GENOMIC DNA]</scope>
    <source>
        <strain evidence="2 3">Enr13</strain>
    </source>
</reference>
<gene>
    <name evidence="2" type="ORF">Enr13x_54810</name>
</gene>
<dbReference type="Proteomes" id="UP000319004">
    <property type="component" value="Chromosome"/>
</dbReference>
<dbReference type="KEGG" id="snep:Enr13x_54810"/>
<dbReference type="AlphaFoldDB" id="A0A518HXM0"/>
<dbReference type="EMBL" id="CP037423">
    <property type="protein sequence ID" value="QDV45602.1"/>
    <property type="molecule type" value="Genomic_DNA"/>
</dbReference>
<feature type="region of interest" description="Disordered" evidence="1">
    <location>
        <begin position="1"/>
        <end position="39"/>
    </location>
</feature>
<organism evidence="2 3">
    <name type="scientific">Stieleria neptunia</name>
    <dbReference type="NCBI Taxonomy" id="2527979"/>
    <lineage>
        <taxon>Bacteria</taxon>
        <taxon>Pseudomonadati</taxon>
        <taxon>Planctomycetota</taxon>
        <taxon>Planctomycetia</taxon>
        <taxon>Pirellulales</taxon>
        <taxon>Pirellulaceae</taxon>
        <taxon>Stieleria</taxon>
    </lineage>
</organism>
<accession>A0A518HXM0</accession>
<protein>
    <submittedName>
        <fullName evidence="2">Uncharacterized protein</fullName>
    </submittedName>
</protein>
<name>A0A518HXM0_9BACT</name>
<evidence type="ECO:0000256" key="1">
    <source>
        <dbReference type="SAM" id="MobiDB-lite"/>
    </source>
</evidence>
<evidence type="ECO:0000313" key="2">
    <source>
        <dbReference type="EMBL" id="QDV45602.1"/>
    </source>
</evidence>
<evidence type="ECO:0000313" key="3">
    <source>
        <dbReference type="Proteomes" id="UP000319004"/>
    </source>
</evidence>
<sequence>MDQRLTDRPALHDATASAHCQATESANRRESRKPLRHQSLKSTHLALTIARECFLSLAFSRPDRRRVTGDGVSPARRKPKNVGKSGRSVRCRWCLGFSRSLSGRASAEGVVERRLKAGHQRFGSIAVVAGGACRRFAEGFGRTDKLSVDGLPNVSFPAYLAEAPTRSLSPLLIWSSASCLALFLSGSALGVGAARSRSALPSSFGRCQHLRQPSAPLGRSLPRSGRRTMARSPRSTSKFISFNLEHGI</sequence>
<feature type="compositionally biased region" description="Basic and acidic residues" evidence="1">
    <location>
        <begin position="1"/>
        <end position="11"/>
    </location>
</feature>